<proteinExistence type="predicted"/>
<protein>
    <submittedName>
        <fullName evidence="3">Micro-fibrillar-associated protein 1</fullName>
    </submittedName>
</protein>
<dbReference type="EMBL" id="SNSC02000030">
    <property type="protein sequence ID" value="TID13022.1"/>
    <property type="molecule type" value="Genomic_DNA"/>
</dbReference>
<dbReference type="Pfam" id="PF06991">
    <property type="entry name" value="MFAP1"/>
    <property type="match status" value="1"/>
</dbReference>
<organism evidence="3 4">
    <name type="scientific">Venturia nashicola</name>
    <dbReference type="NCBI Taxonomy" id="86259"/>
    <lineage>
        <taxon>Eukaryota</taxon>
        <taxon>Fungi</taxon>
        <taxon>Dikarya</taxon>
        <taxon>Ascomycota</taxon>
        <taxon>Pezizomycotina</taxon>
        <taxon>Dothideomycetes</taxon>
        <taxon>Pleosporomycetidae</taxon>
        <taxon>Venturiales</taxon>
        <taxon>Venturiaceae</taxon>
        <taxon>Venturia</taxon>
    </lineage>
</organism>
<feature type="compositionally biased region" description="Basic and acidic residues" evidence="1">
    <location>
        <begin position="160"/>
        <end position="175"/>
    </location>
</feature>
<dbReference type="STRING" id="86259.A0A4Z1NX18"/>
<dbReference type="InterPro" id="IPR009730">
    <property type="entry name" value="MFAP1_C"/>
</dbReference>
<feature type="compositionally biased region" description="Low complexity" evidence="1">
    <location>
        <begin position="107"/>
        <end position="117"/>
    </location>
</feature>
<evidence type="ECO:0000259" key="2">
    <source>
        <dbReference type="Pfam" id="PF06991"/>
    </source>
</evidence>
<feature type="compositionally biased region" description="Acidic residues" evidence="1">
    <location>
        <begin position="118"/>
        <end position="134"/>
    </location>
</feature>
<feature type="region of interest" description="Disordered" evidence="1">
    <location>
        <begin position="1"/>
        <end position="175"/>
    </location>
</feature>
<dbReference type="AlphaFoldDB" id="A0A4Z1NX18"/>
<dbReference type="PANTHER" id="PTHR15327">
    <property type="entry name" value="MICROFIBRIL-ASSOCIATED PROTEIN"/>
    <property type="match status" value="1"/>
</dbReference>
<feature type="compositionally biased region" description="Acidic residues" evidence="1">
    <location>
        <begin position="90"/>
        <end position="106"/>
    </location>
</feature>
<evidence type="ECO:0000313" key="4">
    <source>
        <dbReference type="Proteomes" id="UP000298493"/>
    </source>
</evidence>
<feature type="region of interest" description="Disordered" evidence="1">
    <location>
        <begin position="334"/>
        <end position="414"/>
    </location>
</feature>
<gene>
    <name evidence="3" type="ORF">E6O75_ATG10161</name>
</gene>
<feature type="compositionally biased region" description="Basic and acidic residues" evidence="1">
    <location>
        <begin position="339"/>
        <end position="381"/>
    </location>
</feature>
<sequence>MAPKRMTANLLKAPRHRPGKAVAEVSSGSDSDSEEEQPTESAPPKRPQPSASSFPKQRKPTAATHISSNLKNVDLNAQQRAQAAPKPIINEDEFETEEESGAEDGSENGSDNSGSEESGSEDEESDSEDEESSEDEKPKMIRPVFLKKGARKGGPDQSEEDRWKEEERRKKERADELVRAEMENRANELAMGKKFWDDEDNIVDEVDDTDGLDPEAEYAAWKLRELTRVKRDRDALIEKEKEFEEIERRRNLSKEAREAEDKIHIEKQKAAKEGKGQMGFMQKYYHKGAFYTEDLEVGGLANRDIMGGRYEDDVSMRDALPAYMQIRDMTKLGKKGHTKYKDMKSEDTGRWGEFLDNRKPRNSDNDWSRDERFRSDYDGGDRAAPSGANASSLGERKRPPPDGERGDDKRARFD</sequence>
<dbReference type="InterPro" id="IPR033194">
    <property type="entry name" value="MFAP1"/>
</dbReference>
<keyword evidence="4" id="KW-1185">Reference proteome</keyword>
<feature type="compositionally biased region" description="Polar residues" evidence="1">
    <location>
        <begin position="64"/>
        <end position="81"/>
    </location>
</feature>
<comment type="caution">
    <text evidence="3">The sequence shown here is derived from an EMBL/GenBank/DDBJ whole genome shotgun (WGS) entry which is preliminary data.</text>
</comment>
<reference evidence="3 4" key="1">
    <citation type="submission" date="2019-04" db="EMBL/GenBank/DDBJ databases">
        <title>High contiguity whole genome sequence and gene annotation resource for two Venturia nashicola isolates.</title>
        <authorList>
            <person name="Prokchorchik M."/>
            <person name="Won K."/>
            <person name="Lee Y."/>
            <person name="Choi E.D."/>
            <person name="Segonzac C."/>
            <person name="Sohn K.H."/>
        </authorList>
    </citation>
    <scope>NUCLEOTIDE SEQUENCE [LARGE SCALE GENOMIC DNA]</scope>
    <source>
        <strain evidence="3 4">PRI2</strain>
    </source>
</reference>
<dbReference type="OrthoDB" id="1111734at2759"/>
<accession>A0A4Z1NX18</accession>
<dbReference type="Proteomes" id="UP000298493">
    <property type="component" value="Unassembled WGS sequence"/>
</dbReference>
<feature type="region of interest" description="Disordered" evidence="1">
    <location>
        <begin position="248"/>
        <end position="274"/>
    </location>
</feature>
<evidence type="ECO:0000256" key="1">
    <source>
        <dbReference type="SAM" id="MobiDB-lite"/>
    </source>
</evidence>
<feature type="compositionally biased region" description="Low complexity" evidence="1">
    <location>
        <begin position="21"/>
        <end position="30"/>
    </location>
</feature>
<feature type="compositionally biased region" description="Basic and acidic residues" evidence="1">
    <location>
        <begin position="394"/>
        <end position="414"/>
    </location>
</feature>
<feature type="domain" description="Micro-fibrillar-associated protein 1 C-terminal" evidence="2">
    <location>
        <begin position="132"/>
        <end position="348"/>
    </location>
</feature>
<evidence type="ECO:0000313" key="3">
    <source>
        <dbReference type="EMBL" id="TID13022.1"/>
    </source>
</evidence>
<name>A0A4Z1NX18_9PEZI</name>